<dbReference type="VEuPathDB" id="VectorBase:RSAN_025724"/>
<comment type="caution">
    <text evidence="1">The sequence shown here is derived from an EMBL/GenBank/DDBJ whole genome shotgun (WGS) entry which is preliminary data.</text>
</comment>
<gene>
    <name evidence="1" type="ORF">HPB52_009264</name>
</gene>
<dbReference type="AlphaFoldDB" id="A0A9D4Q5Z2"/>
<sequence length="147" mass="16384">MDRLRCTRGVVRATATKLITSATEVLESENPSPTDLQVLVDDLQDKHTTLADLNQKIADITTDGPEYEEEVTMALDYHDKICNTMSRVRYLLKSAARPADGIGVIEICLRTGSGNSTSPSYKFRGCGGMPAFIRISLPDFVWLRWFL</sequence>
<reference evidence="1" key="1">
    <citation type="journal article" date="2020" name="Cell">
        <title>Large-Scale Comparative Analyses of Tick Genomes Elucidate Their Genetic Diversity and Vector Capacities.</title>
        <authorList>
            <consortium name="Tick Genome and Microbiome Consortium (TIGMIC)"/>
            <person name="Jia N."/>
            <person name="Wang J."/>
            <person name="Shi W."/>
            <person name="Du L."/>
            <person name="Sun Y."/>
            <person name="Zhan W."/>
            <person name="Jiang J.F."/>
            <person name="Wang Q."/>
            <person name="Zhang B."/>
            <person name="Ji P."/>
            <person name="Bell-Sakyi L."/>
            <person name="Cui X.M."/>
            <person name="Yuan T.T."/>
            <person name="Jiang B.G."/>
            <person name="Yang W.F."/>
            <person name="Lam T.T."/>
            <person name="Chang Q.C."/>
            <person name="Ding S.J."/>
            <person name="Wang X.J."/>
            <person name="Zhu J.G."/>
            <person name="Ruan X.D."/>
            <person name="Zhao L."/>
            <person name="Wei J.T."/>
            <person name="Ye R.Z."/>
            <person name="Que T.C."/>
            <person name="Du C.H."/>
            <person name="Zhou Y.H."/>
            <person name="Cheng J.X."/>
            <person name="Dai P.F."/>
            <person name="Guo W.B."/>
            <person name="Han X.H."/>
            <person name="Huang E.J."/>
            <person name="Li L.F."/>
            <person name="Wei W."/>
            <person name="Gao Y.C."/>
            <person name="Liu J.Z."/>
            <person name="Shao H.Z."/>
            <person name="Wang X."/>
            <person name="Wang C.C."/>
            <person name="Yang T.C."/>
            <person name="Huo Q.B."/>
            <person name="Li W."/>
            <person name="Chen H.Y."/>
            <person name="Chen S.E."/>
            <person name="Zhou L.G."/>
            <person name="Ni X.B."/>
            <person name="Tian J.H."/>
            <person name="Sheng Y."/>
            <person name="Liu T."/>
            <person name="Pan Y.S."/>
            <person name="Xia L.Y."/>
            <person name="Li J."/>
            <person name="Zhao F."/>
            <person name="Cao W.C."/>
        </authorList>
    </citation>
    <scope>NUCLEOTIDE SEQUENCE</scope>
    <source>
        <strain evidence="1">Rsan-2018</strain>
    </source>
</reference>
<keyword evidence="2" id="KW-1185">Reference proteome</keyword>
<name>A0A9D4Q5Z2_RHISA</name>
<reference evidence="1" key="2">
    <citation type="submission" date="2021-09" db="EMBL/GenBank/DDBJ databases">
        <authorList>
            <person name="Jia N."/>
            <person name="Wang J."/>
            <person name="Shi W."/>
            <person name="Du L."/>
            <person name="Sun Y."/>
            <person name="Zhan W."/>
            <person name="Jiang J."/>
            <person name="Wang Q."/>
            <person name="Zhang B."/>
            <person name="Ji P."/>
            <person name="Sakyi L.B."/>
            <person name="Cui X."/>
            <person name="Yuan T."/>
            <person name="Jiang B."/>
            <person name="Yang W."/>
            <person name="Lam T.T.-Y."/>
            <person name="Chang Q."/>
            <person name="Ding S."/>
            <person name="Wang X."/>
            <person name="Zhu J."/>
            <person name="Ruan X."/>
            <person name="Zhao L."/>
            <person name="Wei J."/>
            <person name="Que T."/>
            <person name="Du C."/>
            <person name="Cheng J."/>
            <person name="Dai P."/>
            <person name="Han X."/>
            <person name="Huang E."/>
            <person name="Gao Y."/>
            <person name="Liu J."/>
            <person name="Shao H."/>
            <person name="Ye R."/>
            <person name="Li L."/>
            <person name="Wei W."/>
            <person name="Wang X."/>
            <person name="Wang C."/>
            <person name="Huo Q."/>
            <person name="Li W."/>
            <person name="Guo W."/>
            <person name="Chen H."/>
            <person name="Chen S."/>
            <person name="Zhou L."/>
            <person name="Zhou L."/>
            <person name="Ni X."/>
            <person name="Tian J."/>
            <person name="Zhou Y."/>
            <person name="Sheng Y."/>
            <person name="Liu T."/>
            <person name="Pan Y."/>
            <person name="Xia L."/>
            <person name="Li J."/>
            <person name="Zhao F."/>
            <person name="Cao W."/>
        </authorList>
    </citation>
    <scope>NUCLEOTIDE SEQUENCE</scope>
    <source>
        <strain evidence="1">Rsan-2018</strain>
        <tissue evidence="1">Larvae</tissue>
    </source>
</reference>
<protein>
    <submittedName>
        <fullName evidence="1">Uncharacterized protein</fullName>
    </submittedName>
</protein>
<proteinExistence type="predicted"/>
<evidence type="ECO:0000313" key="1">
    <source>
        <dbReference type="EMBL" id="KAH7968523.1"/>
    </source>
</evidence>
<dbReference type="EMBL" id="JABSTV010001248">
    <property type="protein sequence ID" value="KAH7968523.1"/>
    <property type="molecule type" value="Genomic_DNA"/>
</dbReference>
<organism evidence="1 2">
    <name type="scientific">Rhipicephalus sanguineus</name>
    <name type="common">Brown dog tick</name>
    <name type="synonym">Ixodes sanguineus</name>
    <dbReference type="NCBI Taxonomy" id="34632"/>
    <lineage>
        <taxon>Eukaryota</taxon>
        <taxon>Metazoa</taxon>
        <taxon>Ecdysozoa</taxon>
        <taxon>Arthropoda</taxon>
        <taxon>Chelicerata</taxon>
        <taxon>Arachnida</taxon>
        <taxon>Acari</taxon>
        <taxon>Parasitiformes</taxon>
        <taxon>Ixodida</taxon>
        <taxon>Ixodoidea</taxon>
        <taxon>Ixodidae</taxon>
        <taxon>Rhipicephalinae</taxon>
        <taxon>Rhipicephalus</taxon>
        <taxon>Rhipicephalus</taxon>
    </lineage>
</organism>
<dbReference type="Proteomes" id="UP000821837">
    <property type="component" value="Unassembled WGS sequence"/>
</dbReference>
<evidence type="ECO:0000313" key="2">
    <source>
        <dbReference type="Proteomes" id="UP000821837"/>
    </source>
</evidence>
<accession>A0A9D4Q5Z2</accession>